<dbReference type="AlphaFoldDB" id="A0A8J7FFP8"/>
<proteinExistence type="predicted"/>
<feature type="signal peptide" evidence="1">
    <location>
        <begin position="1"/>
        <end position="18"/>
    </location>
</feature>
<gene>
    <name evidence="2" type="ORF">INR99_02300</name>
</gene>
<sequence>MRFLFCLLLFSCSLPAQAKAVRVAANIVAECRLQAERAFFHEAAQPEAVLRVQQRTPSAAWLSCRQQAGWVMISTSTEETWQRVHIDY</sequence>
<name>A0A8J7FFP8_9NEIS</name>
<keyword evidence="3" id="KW-1185">Reference proteome</keyword>
<protein>
    <submittedName>
        <fullName evidence="2">Uncharacterized protein</fullName>
    </submittedName>
</protein>
<dbReference type="RefSeq" id="WP_194114669.1">
    <property type="nucleotide sequence ID" value="NZ_JADFUA010000001.1"/>
</dbReference>
<comment type="caution">
    <text evidence="2">The sequence shown here is derived from an EMBL/GenBank/DDBJ whole genome shotgun (WGS) entry which is preliminary data.</text>
</comment>
<dbReference type="Proteomes" id="UP000604481">
    <property type="component" value="Unassembled WGS sequence"/>
</dbReference>
<dbReference type="EMBL" id="JADFUA010000001">
    <property type="protein sequence ID" value="MBE9608170.1"/>
    <property type="molecule type" value="Genomic_DNA"/>
</dbReference>
<evidence type="ECO:0000313" key="3">
    <source>
        <dbReference type="Proteomes" id="UP000604481"/>
    </source>
</evidence>
<keyword evidence="1" id="KW-0732">Signal</keyword>
<reference evidence="2 3" key="1">
    <citation type="submission" date="2020-10" db="EMBL/GenBank/DDBJ databases">
        <title>The genome sequence of Chitinilyticum litopenaei 4Y14.</title>
        <authorList>
            <person name="Liu Y."/>
        </authorList>
    </citation>
    <scope>NUCLEOTIDE SEQUENCE [LARGE SCALE GENOMIC DNA]</scope>
    <source>
        <strain evidence="2 3">4Y14</strain>
    </source>
</reference>
<feature type="chain" id="PRO_5035154303" evidence="1">
    <location>
        <begin position="19"/>
        <end position="88"/>
    </location>
</feature>
<accession>A0A8J7FFP8</accession>
<evidence type="ECO:0000313" key="2">
    <source>
        <dbReference type="EMBL" id="MBE9608170.1"/>
    </source>
</evidence>
<organism evidence="2 3">
    <name type="scientific">Chitinilyticum piscinae</name>
    <dbReference type="NCBI Taxonomy" id="2866724"/>
    <lineage>
        <taxon>Bacteria</taxon>
        <taxon>Pseudomonadati</taxon>
        <taxon>Pseudomonadota</taxon>
        <taxon>Betaproteobacteria</taxon>
        <taxon>Neisseriales</taxon>
        <taxon>Chitinibacteraceae</taxon>
        <taxon>Chitinilyticum</taxon>
    </lineage>
</organism>
<evidence type="ECO:0000256" key="1">
    <source>
        <dbReference type="SAM" id="SignalP"/>
    </source>
</evidence>